<organism evidence="1 2">
    <name type="scientific">Coccidioides posadasii RMSCC 3488</name>
    <dbReference type="NCBI Taxonomy" id="454284"/>
    <lineage>
        <taxon>Eukaryota</taxon>
        <taxon>Fungi</taxon>
        <taxon>Dikarya</taxon>
        <taxon>Ascomycota</taxon>
        <taxon>Pezizomycotina</taxon>
        <taxon>Eurotiomycetes</taxon>
        <taxon>Eurotiomycetidae</taxon>
        <taxon>Onygenales</taxon>
        <taxon>Onygenaceae</taxon>
        <taxon>Coccidioides</taxon>
    </lineage>
</organism>
<dbReference type="AlphaFoldDB" id="A0A0J6FPD4"/>
<reference evidence="2" key="2">
    <citation type="journal article" date="2009" name="Genome Res.">
        <title>Comparative genomic analyses of the human fungal pathogens Coccidioides and their relatives.</title>
        <authorList>
            <person name="Sharpton T.J."/>
            <person name="Stajich J.E."/>
            <person name="Rounsley S.D."/>
            <person name="Gardner M.J."/>
            <person name="Wortman J.R."/>
            <person name="Jordar V.S."/>
            <person name="Maiti R."/>
            <person name="Kodira C.D."/>
            <person name="Neafsey D.E."/>
            <person name="Zeng Q."/>
            <person name="Hung C.-Y."/>
            <person name="McMahan C."/>
            <person name="Muszewska A."/>
            <person name="Grynberg M."/>
            <person name="Mandel M.A."/>
            <person name="Kellner E.M."/>
            <person name="Barker B.M."/>
            <person name="Galgiani J.N."/>
            <person name="Orbach M.J."/>
            <person name="Kirkland T.N."/>
            <person name="Cole G.T."/>
            <person name="Henn M.R."/>
            <person name="Birren B.W."/>
            <person name="Taylor J.W."/>
        </authorList>
    </citation>
    <scope>NUCLEOTIDE SEQUENCE [LARGE SCALE GENOMIC DNA]</scope>
    <source>
        <strain evidence="2">RMSCC 3488</strain>
    </source>
</reference>
<evidence type="ECO:0000313" key="2">
    <source>
        <dbReference type="Proteomes" id="UP000054567"/>
    </source>
</evidence>
<gene>
    <name evidence="1" type="ORF">CPAG_07612</name>
</gene>
<reference evidence="1 2" key="1">
    <citation type="submission" date="2007-06" db="EMBL/GenBank/DDBJ databases">
        <title>The Genome Sequence of Coccidioides posadasii RMSCC_3488.</title>
        <authorList>
            <consortium name="Coccidioides Genome Resources Consortium"/>
            <consortium name="The Broad Institute Genome Sequencing Platform"/>
            <person name="Henn M.R."/>
            <person name="Sykes S."/>
            <person name="Young S."/>
            <person name="Jaffe D."/>
            <person name="Berlin A."/>
            <person name="Alvarez P."/>
            <person name="Butler J."/>
            <person name="Gnerre S."/>
            <person name="Grabherr M."/>
            <person name="Mauceli E."/>
            <person name="Brockman W."/>
            <person name="Kodira C."/>
            <person name="Alvarado L."/>
            <person name="Zeng Q."/>
            <person name="Crawford M."/>
            <person name="Antoine C."/>
            <person name="Devon K."/>
            <person name="Galgiani J."/>
            <person name="Orsborn K."/>
            <person name="Lewis M.L."/>
            <person name="Nusbaum C."/>
            <person name="Galagan J."/>
            <person name="Birren B."/>
        </authorList>
    </citation>
    <scope>NUCLEOTIDE SEQUENCE [LARGE SCALE GENOMIC DNA]</scope>
    <source>
        <strain evidence="1 2">RMSCC 3488</strain>
    </source>
</reference>
<dbReference type="EMBL" id="DS268113">
    <property type="protein sequence ID" value="KMM71305.1"/>
    <property type="molecule type" value="Genomic_DNA"/>
</dbReference>
<dbReference type="VEuPathDB" id="FungiDB:CPAG_07612"/>
<protein>
    <submittedName>
        <fullName evidence="1">Uncharacterized protein</fullName>
    </submittedName>
</protein>
<sequence>MILEPGLQPATTALLHPTTSGHQISLLNTSRRTASIGRNYIETWIPIRSAIGLELYLEAVITMWSRVDFLWPLLSIRIIRQMITPSVVQECERWVLPCSILPQSSVLLSSPAPETAARPIASDRGGGIGKRCPLEAPVATVSKNLLWMNGYERHHVRSHIVHISVPIIPRSILGQWSLFAHFLWIS</sequence>
<name>A0A0J6FPD4_COCPO</name>
<dbReference type="Proteomes" id="UP000054567">
    <property type="component" value="Unassembled WGS sequence"/>
</dbReference>
<proteinExistence type="predicted"/>
<evidence type="ECO:0000313" key="1">
    <source>
        <dbReference type="EMBL" id="KMM71305.1"/>
    </source>
</evidence>
<reference evidence="2" key="3">
    <citation type="journal article" date="2010" name="Genome Res.">
        <title>Population genomic sequencing of Coccidioides fungi reveals recent hybridization and transposon control.</title>
        <authorList>
            <person name="Neafsey D.E."/>
            <person name="Barker B.M."/>
            <person name="Sharpton T.J."/>
            <person name="Stajich J.E."/>
            <person name="Park D.J."/>
            <person name="Whiston E."/>
            <person name="Hung C.-Y."/>
            <person name="McMahan C."/>
            <person name="White J."/>
            <person name="Sykes S."/>
            <person name="Heiman D."/>
            <person name="Young S."/>
            <person name="Zeng Q."/>
            <person name="Abouelleil A."/>
            <person name="Aftuck L."/>
            <person name="Bessette D."/>
            <person name="Brown A."/>
            <person name="FitzGerald M."/>
            <person name="Lui A."/>
            <person name="Macdonald J.P."/>
            <person name="Priest M."/>
            <person name="Orbach M.J."/>
            <person name="Galgiani J.N."/>
            <person name="Kirkland T.N."/>
            <person name="Cole G.T."/>
            <person name="Birren B.W."/>
            <person name="Henn M.R."/>
            <person name="Taylor J.W."/>
            <person name="Rounsley S.D."/>
        </authorList>
    </citation>
    <scope>NUCLEOTIDE SEQUENCE [LARGE SCALE GENOMIC DNA]</scope>
    <source>
        <strain evidence="2">RMSCC 3488</strain>
    </source>
</reference>
<accession>A0A0J6FPD4</accession>